<dbReference type="RefSeq" id="WP_007066066.1">
    <property type="nucleotide sequence ID" value="NZ_BBWO01000005.1"/>
</dbReference>
<name>A0A0P0ZAS1_9HYPH</name>
<organism evidence="2">
    <name type="scientific">Fulvimarina pelagi</name>
    <dbReference type="NCBI Taxonomy" id="217511"/>
    <lineage>
        <taxon>Bacteria</taxon>
        <taxon>Pseudomonadati</taxon>
        <taxon>Pseudomonadota</taxon>
        <taxon>Alphaproteobacteria</taxon>
        <taxon>Hyphomicrobiales</taxon>
        <taxon>Aurantimonadaceae</taxon>
        <taxon>Fulvimarina</taxon>
    </lineage>
</organism>
<dbReference type="AlphaFoldDB" id="A0A0P0ZAS1"/>
<evidence type="ECO:0000256" key="1">
    <source>
        <dbReference type="SAM" id="SignalP"/>
    </source>
</evidence>
<reference evidence="2" key="1">
    <citation type="journal article" date="2015" name="Proc. Natl. Acad. Sci. U.S.A.">
        <title>Bacterial clade with the ribosomal RNA operon on a small plasmid rather than the chromosome.</title>
        <authorList>
            <person name="Anda M."/>
            <person name="Ohtsubo Y."/>
            <person name="Okubo T."/>
            <person name="Sugawara M."/>
            <person name="Nagata Y."/>
            <person name="Tsuda M."/>
            <person name="Minamisawa K."/>
            <person name="Mitsui H."/>
        </authorList>
    </citation>
    <scope>NUCLEOTIDE SEQUENCE</scope>
    <source>
        <strain evidence="2">DSM 15513</strain>
    </source>
</reference>
<dbReference type="OrthoDB" id="7916805at2"/>
<feature type="signal peptide" evidence="1">
    <location>
        <begin position="1"/>
        <end position="20"/>
    </location>
</feature>
<sequence>MRTALFAAATTLALSMPALADDIAANQGHAVSLGGVNGSVYYTETAGEFEVVATLSAEDSQRPIRTRANLRDGQSMTVEVPGQANSEAEFVTIKRSGDTLSIAKKPDLRASLIAE</sequence>
<proteinExistence type="predicted"/>
<feature type="chain" id="PRO_5006058295" evidence="1">
    <location>
        <begin position="21"/>
        <end position="115"/>
    </location>
</feature>
<keyword evidence="1" id="KW-0732">Signal</keyword>
<protein>
    <submittedName>
        <fullName evidence="2">Uncharacterized protein</fullName>
    </submittedName>
</protein>
<accession>A0A0P0ZAS1</accession>
<evidence type="ECO:0000313" key="2">
    <source>
        <dbReference type="EMBL" id="BAT31506.1"/>
    </source>
</evidence>
<dbReference type="EMBL" id="LC066397">
    <property type="protein sequence ID" value="BAT31506.1"/>
    <property type="molecule type" value="Genomic_DNA"/>
</dbReference>